<evidence type="ECO:0000313" key="6">
    <source>
        <dbReference type="Proteomes" id="UP001600888"/>
    </source>
</evidence>
<dbReference type="SUPFAM" id="SSF51905">
    <property type="entry name" value="FAD/NAD(P)-binding domain"/>
    <property type="match status" value="1"/>
</dbReference>
<evidence type="ECO:0000256" key="2">
    <source>
        <dbReference type="ARBA" id="ARBA00022630"/>
    </source>
</evidence>
<evidence type="ECO:0000256" key="3">
    <source>
        <dbReference type="ARBA" id="ARBA00022827"/>
    </source>
</evidence>
<keyword evidence="6" id="KW-1185">Reference proteome</keyword>
<dbReference type="PANTHER" id="PTHR46720:SF3">
    <property type="entry name" value="FAD-BINDING DOMAIN-CONTAINING PROTEIN-RELATED"/>
    <property type="match status" value="1"/>
</dbReference>
<organism evidence="5 6">
    <name type="scientific">Diaporthe vaccinii</name>
    <dbReference type="NCBI Taxonomy" id="105482"/>
    <lineage>
        <taxon>Eukaryota</taxon>
        <taxon>Fungi</taxon>
        <taxon>Dikarya</taxon>
        <taxon>Ascomycota</taxon>
        <taxon>Pezizomycotina</taxon>
        <taxon>Sordariomycetes</taxon>
        <taxon>Sordariomycetidae</taxon>
        <taxon>Diaporthales</taxon>
        <taxon>Diaporthaceae</taxon>
        <taxon>Diaporthe</taxon>
        <taxon>Diaporthe eres species complex</taxon>
    </lineage>
</organism>
<dbReference type="InterPro" id="IPR051104">
    <property type="entry name" value="FAD_monoxygenase"/>
</dbReference>
<keyword evidence="4" id="KW-0560">Oxidoreductase</keyword>
<comment type="similarity">
    <text evidence="1">Belongs to the paxM FAD-dependent monooxygenase family.</text>
</comment>
<dbReference type="PANTHER" id="PTHR46720">
    <property type="entry name" value="HYDROXYLASE, PUTATIVE (AFU_ORTHOLOGUE AFUA_3G01460)-RELATED"/>
    <property type="match status" value="1"/>
</dbReference>
<dbReference type="EMBL" id="JBAWTH010000051">
    <property type="protein sequence ID" value="KAL2282258.1"/>
    <property type="molecule type" value="Genomic_DNA"/>
</dbReference>
<dbReference type="Gene3D" id="3.50.50.60">
    <property type="entry name" value="FAD/NAD(P)-binding domain"/>
    <property type="match status" value="1"/>
</dbReference>
<evidence type="ECO:0000313" key="5">
    <source>
        <dbReference type="EMBL" id="KAL2282258.1"/>
    </source>
</evidence>
<name>A0ABR4EII7_9PEZI</name>
<gene>
    <name evidence="5" type="ORF">FJTKL_11079</name>
</gene>
<dbReference type="InterPro" id="IPR036188">
    <property type="entry name" value="FAD/NAD-bd_sf"/>
</dbReference>
<comment type="caution">
    <text evidence="5">The sequence shown here is derived from an EMBL/GenBank/DDBJ whole genome shotgun (WGS) entry which is preliminary data.</text>
</comment>
<sequence length="141" mass="14683">MSQPIRIAISGRGLAGATLLYALFPHTHLDVHIFESAPAFKEAGASVGMTHNAQAALELISHSAIECLQRAGAVPQQGVQALMGQGAGRGSLGCFIGSHGEDGTRVTTSVHRAAFLRELLAGVPADRMHGSNVWITMTTGL</sequence>
<evidence type="ECO:0000256" key="4">
    <source>
        <dbReference type="ARBA" id="ARBA00023002"/>
    </source>
</evidence>
<evidence type="ECO:0000256" key="1">
    <source>
        <dbReference type="ARBA" id="ARBA00007992"/>
    </source>
</evidence>
<proteinExistence type="inferred from homology"/>
<protein>
    <recommendedName>
        <fullName evidence="7">Monooxygenase</fullName>
    </recommendedName>
</protein>
<reference evidence="5 6" key="1">
    <citation type="submission" date="2024-03" db="EMBL/GenBank/DDBJ databases">
        <title>A high-quality draft genome sequence of Diaporthe vaccinii, a causative agent of upright dieback and viscid rot disease in cranberry plants.</title>
        <authorList>
            <person name="Sarrasin M."/>
            <person name="Lang B.F."/>
            <person name="Burger G."/>
        </authorList>
    </citation>
    <scope>NUCLEOTIDE SEQUENCE [LARGE SCALE GENOMIC DNA]</scope>
    <source>
        <strain evidence="5 6">IS7</strain>
    </source>
</reference>
<keyword evidence="3" id="KW-0274">FAD</keyword>
<dbReference type="Proteomes" id="UP001600888">
    <property type="component" value="Unassembled WGS sequence"/>
</dbReference>
<keyword evidence="2" id="KW-0285">Flavoprotein</keyword>
<evidence type="ECO:0008006" key="7">
    <source>
        <dbReference type="Google" id="ProtNLM"/>
    </source>
</evidence>
<accession>A0ABR4EII7</accession>